<name>A0A4Q8AJU4_9MICO</name>
<dbReference type="PANTHER" id="PTHR32432">
    <property type="entry name" value="CELL DIVISION PROTEIN FTSA-RELATED"/>
    <property type="match status" value="1"/>
</dbReference>
<accession>A0A4Q8AJU4</accession>
<keyword evidence="3" id="KW-1185">Reference proteome</keyword>
<dbReference type="InterPro" id="IPR050696">
    <property type="entry name" value="FtsA/MreB"/>
</dbReference>
<dbReference type="Proteomes" id="UP000291483">
    <property type="component" value="Unassembled WGS sequence"/>
</dbReference>
<evidence type="ECO:0000259" key="1">
    <source>
        <dbReference type="SMART" id="SM00842"/>
    </source>
</evidence>
<dbReference type="SUPFAM" id="SSF53067">
    <property type="entry name" value="Actin-like ATPase domain"/>
    <property type="match status" value="2"/>
</dbReference>
<dbReference type="InterPro" id="IPR043129">
    <property type="entry name" value="ATPase_NBD"/>
</dbReference>
<evidence type="ECO:0000313" key="2">
    <source>
        <dbReference type="EMBL" id="RZU64115.1"/>
    </source>
</evidence>
<gene>
    <name evidence="2" type="ORF">EV379_0409</name>
</gene>
<dbReference type="Gene3D" id="3.30.420.40">
    <property type="match status" value="2"/>
</dbReference>
<organism evidence="2 3">
    <name type="scientific">Microterricola gilva</name>
    <dbReference type="NCBI Taxonomy" id="393267"/>
    <lineage>
        <taxon>Bacteria</taxon>
        <taxon>Bacillati</taxon>
        <taxon>Actinomycetota</taxon>
        <taxon>Actinomycetes</taxon>
        <taxon>Micrococcales</taxon>
        <taxon>Microbacteriaceae</taxon>
        <taxon>Microterricola</taxon>
    </lineage>
</organism>
<proteinExistence type="predicted"/>
<feature type="domain" description="SHS2" evidence="1">
    <location>
        <begin position="5"/>
        <end position="173"/>
    </location>
</feature>
<dbReference type="CDD" id="cd24049">
    <property type="entry name" value="ASKHA_NBD_PilM"/>
    <property type="match status" value="1"/>
</dbReference>
<dbReference type="EMBL" id="SHLC01000001">
    <property type="protein sequence ID" value="RZU64115.1"/>
    <property type="molecule type" value="Genomic_DNA"/>
</dbReference>
<reference evidence="2 3" key="1">
    <citation type="submission" date="2019-02" db="EMBL/GenBank/DDBJ databases">
        <title>Sequencing the genomes of 1000 actinobacteria strains.</title>
        <authorList>
            <person name="Klenk H.-P."/>
        </authorList>
    </citation>
    <scope>NUCLEOTIDE SEQUENCE [LARGE SCALE GENOMIC DNA]</scope>
    <source>
        <strain evidence="2 3">DSM 18319</strain>
    </source>
</reference>
<sequence>MANSVVGVDITSTAVRAVEVGDPGRSKATVLRHFEIALPEGAVSRGEVIETNTVAQALKQLWARGGFKSKDIVLGMGNQRVLARDLTVPKASLRRIRESLPFEVHDMLPVPVADALLDFYPVSEGESEHGPVVHGLLIAAVKAAVLGNVAATQKAGLNTVDVDLIPFALTRALISRPGIAGTAALVDIGADTTTVVIARDGVPQFVRIIPTGGDDITVALRSGLETDTAGAEGVKRSLGLASSVASREEQAAVEVIYRVALEQLSSLRNTISYFVNTRPEDPVQQIVLSGGGAQLPGLVNALGEMTRLPVVLGDPFSNVSIARSADEEQLRQRGSTFTVALGLALGSAA</sequence>
<protein>
    <submittedName>
        <fullName evidence="2">Type IV pilus assembly protein PilM</fullName>
    </submittedName>
</protein>
<dbReference type="Pfam" id="PF11104">
    <property type="entry name" value="PilM_2"/>
    <property type="match status" value="1"/>
</dbReference>
<dbReference type="NCBIfam" id="TIGR01175">
    <property type="entry name" value="pilM"/>
    <property type="match status" value="1"/>
</dbReference>
<evidence type="ECO:0000313" key="3">
    <source>
        <dbReference type="Proteomes" id="UP000291483"/>
    </source>
</evidence>
<dbReference type="GO" id="GO:0051301">
    <property type="term" value="P:cell division"/>
    <property type="evidence" value="ECO:0007669"/>
    <property type="project" value="InterPro"/>
</dbReference>
<dbReference type="InterPro" id="IPR003494">
    <property type="entry name" value="SHS2_FtsA"/>
</dbReference>
<dbReference type="RefSeq" id="WP_130504684.1">
    <property type="nucleotide sequence ID" value="NZ_SHLC01000001.1"/>
</dbReference>
<dbReference type="AlphaFoldDB" id="A0A4Q8AJU4"/>
<dbReference type="Gene3D" id="3.30.1490.300">
    <property type="match status" value="1"/>
</dbReference>
<comment type="caution">
    <text evidence="2">The sequence shown here is derived from an EMBL/GenBank/DDBJ whole genome shotgun (WGS) entry which is preliminary data.</text>
</comment>
<dbReference type="PANTHER" id="PTHR32432:SF3">
    <property type="entry name" value="ETHANOLAMINE UTILIZATION PROTEIN EUTJ"/>
    <property type="match status" value="1"/>
</dbReference>
<dbReference type="OrthoDB" id="1926201at2"/>
<dbReference type="SMART" id="SM00842">
    <property type="entry name" value="FtsA"/>
    <property type="match status" value="1"/>
</dbReference>
<dbReference type="PIRSF" id="PIRSF019169">
    <property type="entry name" value="PilM"/>
    <property type="match status" value="1"/>
</dbReference>
<dbReference type="InterPro" id="IPR005883">
    <property type="entry name" value="PilM"/>
</dbReference>